<dbReference type="EMBL" id="CP063078">
    <property type="protein sequence ID" value="QOQ87706.1"/>
    <property type="molecule type" value="Genomic_DNA"/>
</dbReference>
<dbReference type="SMART" id="SM00905">
    <property type="entry name" value="FolB"/>
    <property type="match status" value="1"/>
</dbReference>
<dbReference type="GO" id="GO:0006760">
    <property type="term" value="P:folic acid-containing compound metabolic process"/>
    <property type="evidence" value="ECO:0007669"/>
    <property type="project" value="InterPro"/>
</dbReference>
<keyword evidence="3" id="KW-1185">Reference proteome</keyword>
<proteinExistence type="predicted"/>
<feature type="domain" description="Dihydroneopterin aldolase/epimerase" evidence="1">
    <location>
        <begin position="4"/>
        <end position="103"/>
    </location>
</feature>
<dbReference type="InterPro" id="IPR043133">
    <property type="entry name" value="GTP-CH-I_C/QueF"/>
</dbReference>
<dbReference type="Gene3D" id="3.30.1130.10">
    <property type="match status" value="1"/>
</dbReference>
<dbReference type="SUPFAM" id="SSF55620">
    <property type="entry name" value="Tetrahydrobiopterin biosynthesis enzymes-like"/>
    <property type="match status" value="1"/>
</dbReference>
<gene>
    <name evidence="2" type="ORF">IMC76_02520</name>
</gene>
<protein>
    <submittedName>
        <fullName evidence="2">Dihydroneopterin aldolase</fullName>
    </submittedName>
</protein>
<dbReference type="RefSeq" id="WP_025802592.1">
    <property type="nucleotide sequence ID" value="NZ_CP053842.1"/>
</dbReference>
<dbReference type="InterPro" id="IPR006157">
    <property type="entry name" value="FolB_dom"/>
</dbReference>
<reference evidence="2 3" key="1">
    <citation type="submission" date="2020-10" db="EMBL/GenBank/DDBJ databases">
        <title>Campylobacter and Helicobacter PacBio genomes.</title>
        <authorList>
            <person name="Lane C."/>
        </authorList>
    </citation>
    <scope>NUCLEOTIDE SEQUENCE [LARGE SCALE GENOMIC DNA]</scope>
    <source>
        <strain evidence="2 3">2016D-0077</strain>
    </source>
</reference>
<sequence>MINVLIEKLEFECIIGLLDFERTKEQKIQISAKFRADEFIDYAEVCSFIKDKFKQEKFMKIEDALAFFEMEFKARFSTLKFFYMKVLKPQILAPAIVGAEISKNY</sequence>
<evidence type="ECO:0000313" key="2">
    <source>
        <dbReference type="EMBL" id="QOQ87706.1"/>
    </source>
</evidence>
<evidence type="ECO:0000313" key="3">
    <source>
        <dbReference type="Proteomes" id="UP000594749"/>
    </source>
</evidence>
<organism evidence="2 3">
    <name type="scientific">Campylobacter corcagiensis</name>
    <dbReference type="NCBI Taxonomy" id="1448857"/>
    <lineage>
        <taxon>Bacteria</taxon>
        <taxon>Pseudomonadati</taxon>
        <taxon>Campylobacterota</taxon>
        <taxon>Epsilonproteobacteria</taxon>
        <taxon>Campylobacterales</taxon>
        <taxon>Campylobacteraceae</taxon>
        <taxon>Campylobacter</taxon>
    </lineage>
</organism>
<accession>A0A7M1LIL8</accession>
<evidence type="ECO:0000259" key="1">
    <source>
        <dbReference type="SMART" id="SM00905"/>
    </source>
</evidence>
<name>A0A7M1LIL8_9BACT</name>
<dbReference type="AlphaFoldDB" id="A0A7M1LIL8"/>
<dbReference type="OrthoDB" id="5373183at2"/>
<dbReference type="Pfam" id="PF02152">
    <property type="entry name" value="FolB"/>
    <property type="match status" value="1"/>
</dbReference>
<dbReference type="Proteomes" id="UP000594749">
    <property type="component" value="Chromosome"/>
</dbReference>
<dbReference type="GO" id="GO:0004150">
    <property type="term" value="F:dihydroneopterin aldolase activity"/>
    <property type="evidence" value="ECO:0007669"/>
    <property type="project" value="InterPro"/>
</dbReference>